<reference evidence="2 3" key="1">
    <citation type="submission" date="2018-08" db="EMBL/GenBank/DDBJ databases">
        <title>Pallidiluteibacterium maritimus gen. nov., sp. nov., isolated from coastal sediment.</title>
        <authorList>
            <person name="Zhou L.Y."/>
        </authorList>
    </citation>
    <scope>NUCLEOTIDE SEQUENCE [LARGE SCALE GENOMIC DNA]</scope>
    <source>
        <strain evidence="2 3">XSD2</strain>
    </source>
</reference>
<comment type="caution">
    <text evidence="2">The sequence shown here is derived from an EMBL/GenBank/DDBJ whole genome shotgun (WGS) entry which is preliminary data.</text>
</comment>
<feature type="transmembrane region" description="Helical" evidence="1">
    <location>
        <begin position="132"/>
        <end position="150"/>
    </location>
</feature>
<dbReference type="AlphaFoldDB" id="A0A399T1P8"/>
<feature type="transmembrane region" description="Helical" evidence="1">
    <location>
        <begin position="69"/>
        <end position="91"/>
    </location>
</feature>
<evidence type="ECO:0000313" key="3">
    <source>
        <dbReference type="Proteomes" id="UP000265926"/>
    </source>
</evidence>
<evidence type="ECO:0000313" key="2">
    <source>
        <dbReference type="EMBL" id="RIJ48685.1"/>
    </source>
</evidence>
<dbReference type="OrthoDB" id="9810176at2"/>
<name>A0A399T1P8_9BACT</name>
<keyword evidence="1" id="KW-0812">Transmembrane</keyword>
<organism evidence="2 3">
    <name type="scientific">Maribellus luteus</name>
    <dbReference type="NCBI Taxonomy" id="2305463"/>
    <lineage>
        <taxon>Bacteria</taxon>
        <taxon>Pseudomonadati</taxon>
        <taxon>Bacteroidota</taxon>
        <taxon>Bacteroidia</taxon>
        <taxon>Marinilabiliales</taxon>
        <taxon>Prolixibacteraceae</taxon>
        <taxon>Maribellus</taxon>
    </lineage>
</organism>
<dbReference type="EMBL" id="QWGR01000004">
    <property type="protein sequence ID" value="RIJ48685.1"/>
    <property type="molecule type" value="Genomic_DNA"/>
</dbReference>
<feature type="transmembrane region" description="Helical" evidence="1">
    <location>
        <begin position="97"/>
        <end position="117"/>
    </location>
</feature>
<keyword evidence="3" id="KW-1185">Reference proteome</keyword>
<feature type="transmembrane region" description="Helical" evidence="1">
    <location>
        <begin position="41"/>
        <end position="57"/>
    </location>
</feature>
<protein>
    <submittedName>
        <fullName evidence="2">DUF2085 domain-containing protein</fullName>
    </submittedName>
</protein>
<dbReference type="Proteomes" id="UP000265926">
    <property type="component" value="Unassembled WGS sequence"/>
</dbReference>
<keyword evidence="1" id="KW-1133">Transmembrane helix</keyword>
<keyword evidence="1" id="KW-0472">Membrane</keyword>
<sequence>MKLLTTLDSFSGSLFSYVCHQDSSILVDIQGKTLMLCPRCTGLQAGFFASVLILFLISDRKSLKAGRAFKWLVVGALVFLFSEWMLAQLGIIHSGTASRFLSGLAGGVALSLLAFAYRNQFAGRGSRSRSQFYQLFSMIVISLLLGLLLFQSDLWIVVTLFLAVAVVTNVLFVLQTAILRVYSLLVKPKNKTL</sequence>
<gene>
    <name evidence="2" type="ORF">D1614_09130</name>
</gene>
<dbReference type="RefSeq" id="WP_119437605.1">
    <property type="nucleotide sequence ID" value="NZ_QWGR01000004.1"/>
</dbReference>
<evidence type="ECO:0000256" key="1">
    <source>
        <dbReference type="SAM" id="Phobius"/>
    </source>
</evidence>
<accession>A0A399T1P8</accession>
<feature type="transmembrane region" description="Helical" evidence="1">
    <location>
        <begin position="156"/>
        <end position="182"/>
    </location>
</feature>
<dbReference type="Pfam" id="PF09858">
    <property type="entry name" value="DUF2085"/>
    <property type="match status" value="1"/>
</dbReference>
<proteinExistence type="predicted"/>
<dbReference type="InterPro" id="IPR019206">
    <property type="entry name" value="DUF2085_TM"/>
</dbReference>